<sequence length="249" mass="27298">MQSQLSRLKRKRDALEMNGIAARREQAEVEREHGSLAELEERMEALGSRALQPSPLLELQRKEATTTQSIEALMSGIEQMRGRVLTANLAAFAAIRASCISSFGELVPSMELALDLEQDDPNGEVHPAAEQQLPLGRAQVTCRIRNRDGSNPEWRSGLGELSGGQRTLLNISLLLAVAKFNPSMLLLMDEVDAALDEVNGRKVALMLRDVSKVSQVIAISHRQEFHQLADHIVSLAKRGDFTAVGSAVQ</sequence>
<reference evidence="3" key="1">
    <citation type="submission" date="2021-01" db="EMBL/GenBank/DDBJ databases">
        <authorList>
            <person name="Corre E."/>
            <person name="Pelletier E."/>
            <person name="Niang G."/>
            <person name="Scheremetjew M."/>
            <person name="Finn R."/>
            <person name="Kale V."/>
            <person name="Holt S."/>
            <person name="Cochrane G."/>
            <person name="Meng A."/>
            <person name="Brown T."/>
            <person name="Cohen L."/>
        </authorList>
    </citation>
    <scope>NUCLEOTIDE SEQUENCE</scope>
    <source>
        <strain evidence="3">CCMP281</strain>
    </source>
</reference>
<protein>
    <recommendedName>
        <fullName evidence="2">RecF/RecN/SMC N-terminal domain-containing protein</fullName>
    </recommendedName>
</protein>
<evidence type="ECO:0000313" key="3">
    <source>
        <dbReference type="EMBL" id="CAE0120888.1"/>
    </source>
</evidence>
<dbReference type="InterPro" id="IPR003395">
    <property type="entry name" value="RecF/RecN/SMC_N"/>
</dbReference>
<name>A0A7S3B094_9EUKA</name>
<dbReference type="AlphaFoldDB" id="A0A7S3B094"/>
<keyword evidence="1" id="KW-0175">Coiled coil</keyword>
<dbReference type="Gene3D" id="3.40.50.300">
    <property type="entry name" value="P-loop containing nucleotide triphosphate hydrolases"/>
    <property type="match status" value="1"/>
</dbReference>
<dbReference type="SUPFAM" id="SSF52540">
    <property type="entry name" value="P-loop containing nucleoside triphosphate hydrolases"/>
    <property type="match status" value="1"/>
</dbReference>
<organism evidence="3">
    <name type="scientific">Haptolina ericina</name>
    <dbReference type="NCBI Taxonomy" id="156174"/>
    <lineage>
        <taxon>Eukaryota</taxon>
        <taxon>Haptista</taxon>
        <taxon>Haptophyta</taxon>
        <taxon>Prymnesiophyceae</taxon>
        <taxon>Prymnesiales</taxon>
        <taxon>Prymnesiaceae</taxon>
        <taxon>Haptolina</taxon>
    </lineage>
</organism>
<feature type="domain" description="RecF/RecN/SMC N-terminal" evidence="2">
    <location>
        <begin position="38"/>
        <end position="237"/>
    </location>
</feature>
<evidence type="ECO:0000259" key="2">
    <source>
        <dbReference type="Pfam" id="PF02463"/>
    </source>
</evidence>
<dbReference type="EMBL" id="HBHX01038814">
    <property type="protein sequence ID" value="CAE0120888.1"/>
    <property type="molecule type" value="Transcribed_RNA"/>
</dbReference>
<feature type="coiled-coil region" evidence="1">
    <location>
        <begin position="5"/>
        <end position="49"/>
    </location>
</feature>
<dbReference type="Pfam" id="PF02463">
    <property type="entry name" value="SMC_N"/>
    <property type="match status" value="1"/>
</dbReference>
<dbReference type="PANTHER" id="PTHR43977">
    <property type="entry name" value="STRUCTURAL MAINTENANCE OF CHROMOSOMES PROTEIN 3"/>
    <property type="match status" value="1"/>
</dbReference>
<accession>A0A7S3B094</accession>
<proteinExistence type="predicted"/>
<evidence type="ECO:0000256" key="1">
    <source>
        <dbReference type="SAM" id="Coils"/>
    </source>
</evidence>
<dbReference type="InterPro" id="IPR027417">
    <property type="entry name" value="P-loop_NTPase"/>
</dbReference>
<gene>
    <name evidence="3" type="ORF">HERI1096_LOCUS21589</name>
</gene>